<proteinExistence type="inferred from homology"/>
<dbReference type="InterPro" id="IPR036291">
    <property type="entry name" value="NAD(P)-bd_dom_sf"/>
</dbReference>
<dbReference type="PANTHER" id="PTHR48107:SF7">
    <property type="entry name" value="RE15974P"/>
    <property type="match status" value="1"/>
</dbReference>
<organism evidence="4 5">
    <name type="scientific">Cytospora chrysosperma</name>
    <name type="common">Cytospora canker fungus</name>
    <name type="synonym">Sphaeria chrysosperma</name>
    <dbReference type="NCBI Taxonomy" id="252740"/>
    <lineage>
        <taxon>Eukaryota</taxon>
        <taxon>Fungi</taxon>
        <taxon>Dikarya</taxon>
        <taxon>Ascomycota</taxon>
        <taxon>Pezizomycotina</taxon>
        <taxon>Sordariomycetes</taxon>
        <taxon>Sordariomycetidae</taxon>
        <taxon>Diaporthales</taxon>
        <taxon>Cytosporaceae</taxon>
        <taxon>Cytospora</taxon>
    </lineage>
</organism>
<protein>
    <submittedName>
        <fullName evidence="4">Uncharacterized protein</fullName>
    </submittedName>
</protein>
<dbReference type="PROSITE" id="PS00061">
    <property type="entry name" value="ADH_SHORT"/>
    <property type="match status" value="1"/>
</dbReference>
<accession>A0A423VJ22</accession>
<keyword evidence="3" id="KW-0560">Oxidoreductase</keyword>
<reference evidence="4 5" key="1">
    <citation type="submission" date="2015-09" db="EMBL/GenBank/DDBJ databases">
        <title>Host preference determinants of Valsa canker pathogens revealed by comparative genomics.</title>
        <authorList>
            <person name="Yin Z."/>
            <person name="Huang L."/>
        </authorList>
    </citation>
    <scope>NUCLEOTIDE SEQUENCE [LARGE SCALE GENOMIC DNA]</scope>
    <source>
        <strain evidence="4 5">YSFL</strain>
    </source>
</reference>
<dbReference type="Gene3D" id="3.40.50.720">
    <property type="entry name" value="NAD(P)-binding Rossmann-like Domain"/>
    <property type="match status" value="1"/>
</dbReference>
<dbReference type="Proteomes" id="UP000284375">
    <property type="component" value="Unassembled WGS sequence"/>
</dbReference>
<sequence length="554" mass="60584">MSSESTPLLPLLGQTAIVTGASRGIGAEVAWKLASDGANVILGYTSPSSGAKVDELQKKISALPHKPKTLKVQADLGTLEAPKKIIDEALSWAGGDLKVNILVNNAATLTMGPLSELTVADYDHIYNVNVRGTIFLTQAVLPYLQPKGRIINFASIGARATIPEGTLYCSSKSAIEGLTRTWAAELGKNGTTVNTVAPGPVDTDMLRGVAPDIVESQKKQTCVENRWGKVEEIANIVAWVASPAASWITEDFGDHSSSYWPPGWNFSRYTKATGLELHSLPDDQYPKLQAGLLDVLGEDGMGRLDDYLHKLARQRAGIQTSYPDWLRYLRNYHADQAWGFVAIQTACFDDQQRWADFKAKLNEIVWASSSHATSAAWTSDLTEAKAKFEIRWFEDPTMALDQDGHGPSLDGLRQRFKQAVAVEDRLPDAVSKNVFLIASEDAIASVMGASVPAITRFHDPDTAESTKAKRRGPDGIIDPPYVLAVAADEPPQLDEDEDGHGWFKPVFKVAAELLATGFWHELDLQTNRNGEPLMKLTRCTRGVDLRGRALEERH</sequence>
<comment type="caution">
    <text evidence="4">The sequence shown here is derived from an EMBL/GenBank/DDBJ whole genome shotgun (WGS) entry which is preliminary data.</text>
</comment>
<gene>
    <name evidence="4" type="ORF">VSDG_07709</name>
</gene>
<keyword evidence="2" id="KW-0521">NADP</keyword>
<evidence type="ECO:0000313" key="5">
    <source>
        <dbReference type="Proteomes" id="UP000284375"/>
    </source>
</evidence>
<name>A0A423VJ22_CYTCH</name>
<dbReference type="SUPFAM" id="SSF51735">
    <property type="entry name" value="NAD(P)-binding Rossmann-fold domains"/>
    <property type="match status" value="1"/>
</dbReference>
<dbReference type="OrthoDB" id="47007at2759"/>
<evidence type="ECO:0000256" key="1">
    <source>
        <dbReference type="ARBA" id="ARBA00006484"/>
    </source>
</evidence>
<dbReference type="FunFam" id="3.40.50.720:FF:000084">
    <property type="entry name" value="Short-chain dehydrogenase reductase"/>
    <property type="match status" value="1"/>
</dbReference>
<dbReference type="InterPro" id="IPR002347">
    <property type="entry name" value="SDR_fam"/>
</dbReference>
<evidence type="ECO:0000256" key="3">
    <source>
        <dbReference type="ARBA" id="ARBA00023002"/>
    </source>
</evidence>
<evidence type="ECO:0000313" key="4">
    <source>
        <dbReference type="EMBL" id="ROV91013.1"/>
    </source>
</evidence>
<dbReference type="PRINTS" id="PR00081">
    <property type="entry name" value="GDHRDH"/>
</dbReference>
<dbReference type="STRING" id="252740.A0A423VJ22"/>
<dbReference type="PRINTS" id="PR00080">
    <property type="entry name" value="SDRFAMILY"/>
</dbReference>
<keyword evidence="5" id="KW-1185">Reference proteome</keyword>
<comment type="similarity">
    <text evidence="1">Belongs to the short-chain dehydrogenases/reductases (SDR) family.</text>
</comment>
<dbReference type="GO" id="GO:0016614">
    <property type="term" value="F:oxidoreductase activity, acting on CH-OH group of donors"/>
    <property type="evidence" value="ECO:0007669"/>
    <property type="project" value="UniProtKB-ARBA"/>
</dbReference>
<dbReference type="PANTHER" id="PTHR48107">
    <property type="entry name" value="NADPH-DEPENDENT ALDEHYDE REDUCTASE-LIKE PROTEIN, CHLOROPLASTIC-RELATED"/>
    <property type="match status" value="1"/>
</dbReference>
<dbReference type="InterPro" id="IPR020904">
    <property type="entry name" value="Sc_DH/Rdtase_CS"/>
</dbReference>
<dbReference type="Pfam" id="PF13561">
    <property type="entry name" value="adh_short_C2"/>
    <property type="match status" value="1"/>
</dbReference>
<evidence type="ECO:0000256" key="2">
    <source>
        <dbReference type="ARBA" id="ARBA00022857"/>
    </source>
</evidence>
<dbReference type="AlphaFoldDB" id="A0A423VJ22"/>
<dbReference type="CDD" id="cd05233">
    <property type="entry name" value="SDR_c"/>
    <property type="match status" value="1"/>
</dbReference>
<dbReference type="EMBL" id="LJZO01000046">
    <property type="protein sequence ID" value="ROV91013.1"/>
    <property type="molecule type" value="Genomic_DNA"/>
</dbReference>